<proteinExistence type="predicted"/>
<reference evidence="1 2" key="1">
    <citation type="submission" date="2021-06" db="EMBL/GenBank/DDBJ databases">
        <title>Caerostris extrusa draft genome.</title>
        <authorList>
            <person name="Kono N."/>
            <person name="Arakawa K."/>
        </authorList>
    </citation>
    <scope>NUCLEOTIDE SEQUENCE [LARGE SCALE GENOMIC DNA]</scope>
</reference>
<organism evidence="1 2">
    <name type="scientific">Caerostris extrusa</name>
    <name type="common">Bark spider</name>
    <name type="synonym">Caerostris bankana</name>
    <dbReference type="NCBI Taxonomy" id="172846"/>
    <lineage>
        <taxon>Eukaryota</taxon>
        <taxon>Metazoa</taxon>
        <taxon>Ecdysozoa</taxon>
        <taxon>Arthropoda</taxon>
        <taxon>Chelicerata</taxon>
        <taxon>Arachnida</taxon>
        <taxon>Araneae</taxon>
        <taxon>Araneomorphae</taxon>
        <taxon>Entelegynae</taxon>
        <taxon>Araneoidea</taxon>
        <taxon>Araneidae</taxon>
        <taxon>Caerostris</taxon>
    </lineage>
</organism>
<evidence type="ECO:0000313" key="1">
    <source>
        <dbReference type="EMBL" id="GIY93101.1"/>
    </source>
</evidence>
<accession>A0AAV4XDX7</accession>
<sequence length="150" mass="17645">MHITLIKCGKLMIPHINRANQLICRLTRNSPKYLTTKGDYSTKEKATNLKIGLSLRDRNPWISDRNQRLFLRYKNHECRSELLEVIRLSSGFEKRSELGIPQEKARIDDLQSGARIMSIFWVQAIRHFLHVSNKMCAVWNVYWFLVSRGD</sequence>
<gene>
    <name evidence="1" type="ORF">CEXT_359541</name>
</gene>
<dbReference type="EMBL" id="BPLR01000232">
    <property type="protein sequence ID" value="GIY93101.1"/>
    <property type="molecule type" value="Genomic_DNA"/>
</dbReference>
<protein>
    <submittedName>
        <fullName evidence="1">Uncharacterized protein</fullName>
    </submittedName>
</protein>
<evidence type="ECO:0000313" key="2">
    <source>
        <dbReference type="Proteomes" id="UP001054945"/>
    </source>
</evidence>
<dbReference type="AlphaFoldDB" id="A0AAV4XDX7"/>
<name>A0AAV4XDX7_CAEEX</name>
<dbReference type="Proteomes" id="UP001054945">
    <property type="component" value="Unassembled WGS sequence"/>
</dbReference>
<comment type="caution">
    <text evidence="1">The sequence shown here is derived from an EMBL/GenBank/DDBJ whole genome shotgun (WGS) entry which is preliminary data.</text>
</comment>
<keyword evidence="2" id="KW-1185">Reference proteome</keyword>